<dbReference type="GO" id="GO:0005200">
    <property type="term" value="F:structural constituent of cytoskeleton"/>
    <property type="evidence" value="ECO:0007669"/>
    <property type="project" value="InterPro"/>
</dbReference>
<evidence type="ECO:0000256" key="2">
    <source>
        <dbReference type="ARBA" id="ARBA00023054"/>
    </source>
</evidence>
<feature type="coiled-coil region" evidence="3">
    <location>
        <begin position="8"/>
        <end position="49"/>
    </location>
</feature>
<dbReference type="GeneTree" id="ENSGT00940000159268"/>
<dbReference type="GO" id="GO:0019215">
    <property type="term" value="F:intermediate filament binding"/>
    <property type="evidence" value="ECO:0007669"/>
    <property type="project" value="TreeGrafter"/>
</dbReference>
<dbReference type="SMART" id="SM01391">
    <property type="entry name" value="Filament"/>
    <property type="match status" value="1"/>
</dbReference>
<dbReference type="PANTHER" id="PTHR47136:SF1">
    <property type="entry name" value="SYNEMIN"/>
    <property type="match status" value="1"/>
</dbReference>
<dbReference type="InterPro" id="IPR030634">
    <property type="entry name" value="SYNM"/>
</dbReference>
<sequence length="337" mass="39945">MLPFKRTFDSEKQQLQKLNSRLAQYLSRTKQLEQENALLIAEINKLKRGSGTAEWEQRYKADMKDLRRMVGQISFEKSQAEMEREKLWRELQTVRSLCSEQTEACRDISGELKGCEQELQQAHKINSDLQQRLLQLESEYKRLEDAHRYETANLRHRVQSRVVPIITQTYHGPPVVSVEEVQEYARGLSEGWIETFDMYQQKVEEMEQSIKADQARLCDLQKEKMLYASELGKLRTEAEKQGQVQMRLEEELMHMQDKFRVDLSEHQIIIEQLEHERNILAEAMEEKMREHQHLLQVKMDMGMEVAAYRVGMQGAHRRMSQHQRERIIGIVPIKYLQ</sequence>
<keyword evidence="1" id="KW-0403">Intermediate filament</keyword>
<dbReference type="AlphaFoldDB" id="A0A3B5MRW8"/>
<dbReference type="GO" id="GO:0042383">
    <property type="term" value="C:sarcolemma"/>
    <property type="evidence" value="ECO:0007669"/>
    <property type="project" value="TreeGrafter"/>
</dbReference>
<dbReference type="GO" id="GO:0017166">
    <property type="term" value="F:vinculin binding"/>
    <property type="evidence" value="ECO:0007669"/>
    <property type="project" value="TreeGrafter"/>
</dbReference>
<dbReference type="GO" id="GO:0005882">
    <property type="term" value="C:intermediate filament"/>
    <property type="evidence" value="ECO:0007669"/>
    <property type="project" value="UniProtKB-KW"/>
</dbReference>
<keyword evidence="6" id="KW-1185">Reference proteome</keyword>
<dbReference type="PROSITE" id="PS51842">
    <property type="entry name" value="IF_ROD_2"/>
    <property type="match status" value="1"/>
</dbReference>
<keyword evidence="2 3" id="KW-0175">Coiled coil</keyword>
<dbReference type="GO" id="GO:0045104">
    <property type="term" value="P:intermediate filament cytoskeleton organization"/>
    <property type="evidence" value="ECO:0007669"/>
    <property type="project" value="InterPro"/>
</dbReference>
<organism evidence="5 6">
    <name type="scientific">Xiphophorus couchianus</name>
    <name type="common">Monterrey platyfish</name>
    <dbReference type="NCBI Taxonomy" id="32473"/>
    <lineage>
        <taxon>Eukaryota</taxon>
        <taxon>Metazoa</taxon>
        <taxon>Chordata</taxon>
        <taxon>Craniata</taxon>
        <taxon>Vertebrata</taxon>
        <taxon>Euteleostomi</taxon>
        <taxon>Actinopterygii</taxon>
        <taxon>Neopterygii</taxon>
        <taxon>Teleostei</taxon>
        <taxon>Neoteleostei</taxon>
        <taxon>Acanthomorphata</taxon>
        <taxon>Ovalentaria</taxon>
        <taxon>Atherinomorphae</taxon>
        <taxon>Cyprinodontiformes</taxon>
        <taxon>Poeciliidae</taxon>
        <taxon>Poeciliinae</taxon>
        <taxon>Xiphophorus</taxon>
    </lineage>
</organism>
<reference evidence="5" key="1">
    <citation type="submission" date="2025-08" db="UniProtKB">
        <authorList>
            <consortium name="Ensembl"/>
        </authorList>
    </citation>
    <scope>IDENTIFICATION</scope>
</reference>
<dbReference type="GO" id="GO:0043034">
    <property type="term" value="C:costamere"/>
    <property type="evidence" value="ECO:0007669"/>
    <property type="project" value="TreeGrafter"/>
</dbReference>
<dbReference type="Proteomes" id="UP000261380">
    <property type="component" value="Unplaced"/>
</dbReference>
<proteinExistence type="predicted"/>
<evidence type="ECO:0000313" key="6">
    <source>
        <dbReference type="Proteomes" id="UP000261380"/>
    </source>
</evidence>
<dbReference type="GO" id="GO:0008307">
    <property type="term" value="F:structural constituent of muscle"/>
    <property type="evidence" value="ECO:0007669"/>
    <property type="project" value="InterPro"/>
</dbReference>
<evidence type="ECO:0000256" key="3">
    <source>
        <dbReference type="SAM" id="Coils"/>
    </source>
</evidence>
<feature type="coiled-coil region" evidence="3">
    <location>
        <begin position="112"/>
        <end position="146"/>
    </location>
</feature>
<dbReference type="Pfam" id="PF00038">
    <property type="entry name" value="Filament"/>
    <property type="match status" value="1"/>
</dbReference>
<protein>
    <recommendedName>
        <fullName evidence="4">IF rod domain-containing protein</fullName>
    </recommendedName>
</protein>
<dbReference type="Gene3D" id="1.20.5.170">
    <property type="match status" value="1"/>
</dbReference>
<dbReference type="STRING" id="32473.ENSXCOP00000027154"/>
<evidence type="ECO:0000313" key="5">
    <source>
        <dbReference type="Ensembl" id="ENSXCOP00000027154.1"/>
    </source>
</evidence>
<dbReference type="InterPro" id="IPR039008">
    <property type="entry name" value="IF_rod_dom"/>
</dbReference>
<evidence type="ECO:0000259" key="4">
    <source>
        <dbReference type="PROSITE" id="PS51842"/>
    </source>
</evidence>
<dbReference type="GO" id="GO:0060053">
    <property type="term" value="C:neurofilament cytoskeleton"/>
    <property type="evidence" value="ECO:0007669"/>
    <property type="project" value="TreeGrafter"/>
</dbReference>
<name>A0A3B5MRW8_9TELE</name>
<accession>A0A3B5MRW8</accession>
<feature type="coiled-coil region" evidence="3">
    <location>
        <begin position="263"/>
        <end position="290"/>
    </location>
</feature>
<dbReference type="Ensembl" id="ENSXCOT00000027487.1">
    <property type="protein sequence ID" value="ENSXCOP00000027154.1"/>
    <property type="gene ID" value="ENSXCOG00000020272.1"/>
</dbReference>
<reference evidence="5" key="2">
    <citation type="submission" date="2025-09" db="UniProtKB">
        <authorList>
            <consortium name="Ensembl"/>
        </authorList>
    </citation>
    <scope>IDENTIFICATION</scope>
</reference>
<evidence type="ECO:0000256" key="1">
    <source>
        <dbReference type="ARBA" id="ARBA00022754"/>
    </source>
</evidence>
<dbReference type="PANTHER" id="PTHR47136">
    <property type="entry name" value="SYNEMIN"/>
    <property type="match status" value="1"/>
</dbReference>
<dbReference type="SUPFAM" id="SSF64593">
    <property type="entry name" value="Intermediate filament protein, coiled coil region"/>
    <property type="match status" value="2"/>
</dbReference>
<feature type="domain" description="IF rod" evidence="4">
    <location>
        <begin position="11"/>
        <end position="337"/>
    </location>
</feature>
<dbReference type="GO" id="GO:0031443">
    <property type="term" value="P:fast-twitch skeletal muscle fiber contraction"/>
    <property type="evidence" value="ECO:0007669"/>
    <property type="project" value="TreeGrafter"/>
</dbReference>
<dbReference type="Gene3D" id="1.20.5.1160">
    <property type="entry name" value="Vasodilator-stimulated phosphoprotein"/>
    <property type="match status" value="1"/>
</dbReference>